<evidence type="ECO:0000256" key="3">
    <source>
        <dbReference type="SAM" id="MobiDB-lite"/>
    </source>
</evidence>
<keyword evidence="6" id="KW-1185">Reference proteome</keyword>
<accession>A0AAD8EF61</accession>
<feature type="region of interest" description="Disordered" evidence="3">
    <location>
        <begin position="29"/>
        <end position="82"/>
    </location>
</feature>
<dbReference type="Pfam" id="PF08403">
    <property type="entry name" value="AA_permease_N"/>
    <property type="match status" value="1"/>
</dbReference>
<proteinExistence type="predicted"/>
<organism evidence="5 6">
    <name type="scientific">Diploptera punctata</name>
    <name type="common">Pacific beetle cockroach</name>
    <dbReference type="NCBI Taxonomy" id="6984"/>
    <lineage>
        <taxon>Eukaryota</taxon>
        <taxon>Metazoa</taxon>
        <taxon>Ecdysozoa</taxon>
        <taxon>Arthropoda</taxon>
        <taxon>Hexapoda</taxon>
        <taxon>Insecta</taxon>
        <taxon>Pterygota</taxon>
        <taxon>Neoptera</taxon>
        <taxon>Polyneoptera</taxon>
        <taxon>Dictyoptera</taxon>
        <taxon>Blattodea</taxon>
        <taxon>Blaberoidea</taxon>
        <taxon>Blaberidae</taxon>
        <taxon>Diplopterinae</taxon>
        <taxon>Diploptera</taxon>
    </lineage>
</organism>
<dbReference type="EMBL" id="JASPKZ010005710">
    <property type="protein sequence ID" value="KAJ9588118.1"/>
    <property type="molecule type" value="Genomic_DNA"/>
</dbReference>
<sequence>TPACVGSADDSRRNSWGVELGSMERRTRFQVNRVDAGNAKDEDGEEGEPLRGDDERGSRRGSMDELQRATSPTMLISHGSDHDGYDTRYAKSFRHFTREALPRLDNYRNIMSIQAAYRPTLDELHNATLHNKTVLGCSRFLHFPTIDGCNATLNSPIVICCCIFNAILTND</sequence>
<dbReference type="Proteomes" id="UP001233999">
    <property type="component" value="Unassembled WGS sequence"/>
</dbReference>
<feature type="domain" description="Amino acid permease N-terminal" evidence="4">
    <location>
        <begin position="87"/>
        <end position="131"/>
    </location>
</feature>
<feature type="non-terminal residue" evidence="5">
    <location>
        <position position="1"/>
    </location>
</feature>
<feature type="compositionally biased region" description="Basic and acidic residues" evidence="3">
    <location>
        <begin position="48"/>
        <end position="67"/>
    </location>
</feature>
<dbReference type="InterPro" id="IPR013612">
    <property type="entry name" value="AA_permease_N"/>
</dbReference>
<reference evidence="5" key="2">
    <citation type="submission" date="2023-05" db="EMBL/GenBank/DDBJ databases">
        <authorList>
            <person name="Fouks B."/>
        </authorList>
    </citation>
    <scope>NUCLEOTIDE SEQUENCE</scope>
    <source>
        <strain evidence="5">Stay&amp;Tobe</strain>
        <tissue evidence="5">Testes</tissue>
    </source>
</reference>
<evidence type="ECO:0000313" key="5">
    <source>
        <dbReference type="EMBL" id="KAJ9588118.1"/>
    </source>
</evidence>
<evidence type="ECO:0000313" key="6">
    <source>
        <dbReference type="Proteomes" id="UP001233999"/>
    </source>
</evidence>
<evidence type="ECO:0000256" key="1">
    <source>
        <dbReference type="ARBA" id="ARBA00004651"/>
    </source>
</evidence>
<feature type="non-terminal residue" evidence="5">
    <location>
        <position position="171"/>
    </location>
</feature>
<comment type="caution">
    <text evidence="5">The sequence shown here is derived from an EMBL/GenBank/DDBJ whole genome shotgun (WGS) entry which is preliminary data.</text>
</comment>
<reference evidence="5" key="1">
    <citation type="journal article" date="2023" name="IScience">
        <title>Live-bearing cockroach genome reveals convergent evolutionary mechanisms linked to viviparity in insects and beyond.</title>
        <authorList>
            <person name="Fouks B."/>
            <person name="Harrison M.C."/>
            <person name="Mikhailova A.A."/>
            <person name="Marchal E."/>
            <person name="English S."/>
            <person name="Carruthers M."/>
            <person name="Jennings E.C."/>
            <person name="Chiamaka E.L."/>
            <person name="Frigard R.A."/>
            <person name="Pippel M."/>
            <person name="Attardo G.M."/>
            <person name="Benoit J.B."/>
            <person name="Bornberg-Bauer E."/>
            <person name="Tobe S.S."/>
        </authorList>
    </citation>
    <scope>NUCLEOTIDE SEQUENCE</scope>
    <source>
        <strain evidence="5">Stay&amp;Tobe</strain>
    </source>
</reference>
<evidence type="ECO:0000259" key="4">
    <source>
        <dbReference type="Pfam" id="PF08403"/>
    </source>
</evidence>
<name>A0AAD8EF61_DIPPU</name>
<gene>
    <name evidence="5" type="ORF">L9F63_018509</name>
</gene>
<evidence type="ECO:0000256" key="2">
    <source>
        <dbReference type="ARBA" id="ARBA00022448"/>
    </source>
</evidence>
<dbReference type="AlphaFoldDB" id="A0AAD8EF61"/>
<protein>
    <recommendedName>
        <fullName evidence="4">Amino acid permease N-terminal domain-containing protein</fullName>
    </recommendedName>
</protein>
<comment type="subcellular location">
    <subcellularLocation>
        <location evidence="1">Cell membrane</location>
        <topology evidence="1">Multi-pass membrane protein</topology>
    </subcellularLocation>
</comment>
<keyword evidence="2" id="KW-0813">Transport</keyword>
<dbReference type="GO" id="GO:0005886">
    <property type="term" value="C:plasma membrane"/>
    <property type="evidence" value="ECO:0007669"/>
    <property type="project" value="UniProtKB-SubCell"/>
</dbReference>